<keyword evidence="1" id="KW-0812">Transmembrane</keyword>
<evidence type="ECO:0000259" key="2">
    <source>
        <dbReference type="Pfam" id="PF00535"/>
    </source>
</evidence>
<sequence length="274" mass="31157">MTPLVSVIIPTKNSARTIGACIASIQRQTYSNTEIILVDNESTDDTRAIGEKMHVSVLQAGDERSAQRNAGAKQSRGAYVLFIDSDMELTPSVIEECVQIMETSAHIQAITILEESFGTTFWADCKQFERSCYDATPWLHSARFMRRELFAALFGYREDLIGAEDFDMQKRILGYCGAKSISRTSAKIRHNEGALTLRGLLKKKYYYGQNMDRYVQNKTTTAYALKQANPLHRLRFFFGRPDMIRKHPIIFLGTCFMKIMEFFALGLGYISKHV</sequence>
<proteinExistence type="predicted"/>
<keyword evidence="1" id="KW-0472">Membrane</keyword>
<dbReference type="Pfam" id="PF00535">
    <property type="entry name" value="Glycos_transf_2"/>
    <property type="match status" value="1"/>
</dbReference>
<organism evidence="3 4">
    <name type="scientific">Candidatus Andersenbacteria bacterium RIFCSPHIGHO2_12_FULL_45_11b</name>
    <dbReference type="NCBI Taxonomy" id="1797282"/>
    <lineage>
        <taxon>Bacteria</taxon>
        <taxon>Candidatus Anderseniibacteriota</taxon>
    </lineage>
</organism>
<feature type="domain" description="Glycosyltransferase 2-like" evidence="2">
    <location>
        <begin position="6"/>
        <end position="127"/>
    </location>
</feature>
<comment type="caution">
    <text evidence="3">The sequence shown here is derived from an EMBL/GenBank/DDBJ whole genome shotgun (WGS) entry which is preliminary data.</text>
</comment>
<dbReference type="InterPro" id="IPR029044">
    <property type="entry name" value="Nucleotide-diphossugar_trans"/>
</dbReference>
<accession>A0A1G1X8W2</accession>
<reference evidence="3 4" key="1">
    <citation type="journal article" date="2016" name="Nat. Commun.">
        <title>Thousands of microbial genomes shed light on interconnected biogeochemical processes in an aquifer system.</title>
        <authorList>
            <person name="Anantharaman K."/>
            <person name="Brown C.T."/>
            <person name="Hug L.A."/>
            <person name="Sharon I."/>
            <person name="Castelle C.J."/>
            <person name="Probst A.J."/>
            <person name="Thomas B.C."/>
            <person name="Singh A."/>
            <person name="Wilkins M.J."/>
            <person name="Karaoz U."/>
            <person name="Brodie E.L."/>
            <person name="Williams K.H."/>
            <person name="Hubbard S.S."/>
            <person name="Banfield J.F."/>
        </authorList>
    </citation>
    <scope>NUCLEOTIDE SEQUENCE [LARGE SCALE GENOMIC DNA]</scope>
</reference>
<keyword evidence="1" id="KW-1133">Transmembrane helix</keyword>
<evidence type="ECO:0000313" key="3">
    <source>
        <dbReference type="EMBL" id="OGY36402.1"/>
    </source>
</evidence>
<dbReference type="PANTHER" id="PTHR43685">
    <property type="entry name" value="GLYCOSYLTRANSFERASE"/>
    <property type="match status" value="1"/>
</dbReference>
<protein>
    <recommendedName>
        <fullName evidence="2">Glycosyltransferase 2-like domain-containing protein</fullName>
    </recommendedName>
</protein>
<dbReference type="AlphaFoldDB" id="A0A1G1X8W2"/>
<dbReference type="PANTHER" id="PTHR43685:SF2">
    <property type="entry name" value="GLYCOSYLTRANSFERASE 2-LIKE DOMAIN-CONTAINING PROTEIN"/>
    <property type="match status" value="1"/>
</dbReference>
<dbReference type="Gene3D" id="3.90.550.10">
    <property type="entry name" value="Spore Coat Polysaccharide Biosynthesis Protein SpsA, Chain A"/>
    <property type="match status" value="1"/>
</dbReference>
<feature type="transmembrane region" description="Helical" evidence="1">
    <location>
        <begin position="249"/>
        <end position="270"/>
    </location>
</feature>
<evidence type="ECO:0000256" key="1">
    <source>
        <dbReference type="SAM" id="Phobius"/>
    </source>
</evidence>
<dbReference type="SUPFAM" id="SSF53448">
    <property type="entry name" value="Nucleotide-diphospho-sugar transferases"/>
    <property type="match status" value="1"/>
</dbReference>
<dbReference type="InterPro" id="IPR001173">
    <property type="entry name" value="Glyco_trans_2-like"/>
</dbReference>
<dbReference type="EMBL" id="MHHS01000035">
    <property type="protein sequence ID" value="OGY36402.1"/>
    <property type="molecule type" value="Genomic_DNA"/>
</dbReference>
<gene>
    <name evidence="3" type="ORF">A3E36_01440</name>
</gene>
<evidence type="ECO:0000313" key="4">
    <source>
        <dbReference type="Proteomes" id="UP000177941"/>
    </source>
</evidence>
<dbReference type="Proteomes" id="UP000177941">
    <property type="component" value="Unassembled WGS sequence"/>
</dbReference>
<name>A0A1G1X8W2_9BACT</name>
<dbReference type="InterPro" id="IPR050834">
    <property type="entry name" value="Glycosyltransf_2"/>
</dbReference>